<reference evidence="2" key="1">
    <citation type="journal article" date="2023" name="Access Microbiol">
        <title>De-novo genome assembly for Akanthomyces muscarius, a biocontrol agent of insect agricultural pests.</title>
        <authorList>
            <person name="Erdos Z."/>
            <person name="Studholme D.J."/>
            <person name="Raymond B."/>
            <person name="Sharma M."/>
        </authorList>
    </citation>
    <scope>NUCLEOTIDE SEQUENCE</scope>
    <source>
        <strain evidence="2">Ve6</strain>
    </source>
</reference>
<keyword evidence="3" id="KW-1185">Reference proteome</keyword>
<gene>
    <name evidence="2" type="ORF">LMH87_010326</name>
</gene>
<protein>
    <submittedName>
        <fullName evidence="2">Uncharacterized protein</fullName>
    </submittedName>
</protein>
<evidence type="ECO:0000313" key="2">
    <source>
        <dbReference type="EMBL" id="KAJ4153857.1"/>
    </source>
</evidence>
<organism evidence="2 3">
    <name type="scientific">Akanthomyces muscarius</name>
    <name type="common">Entomopathogenic fungus</name>
    <name type="synonym">Lecanicillium muscarium</name>
    <dbReference type="NCBI Taxonomy" id="2231603"/>
    <lineage>
        <taxon>Eukaryota</taxon>
        <taxon>Fungi</taxon>
        <taxon>Dikarya</taxon>
        <taxon>Ascomycota</taxon>
        <taxon>Pezizomycotina</taxon>
        <taxon>Sordariomycetes</taxon>
        <taxon>Hypocreomycetidae</taxon>
        <taxon>Hypocreales</taxon>
        <taxon>Cordycipitaceae</taxon>
        <taxon>Akanthomyces</taxon>
    </lineage>
</organism>
<evidence type="ECO:0000256" key="1">
    <source>
        <dbReference type="SAM" id="MobiDB-lite"/>
    </source>
</evidence>
<name>A0A9W8QDS1_AKAMU</name>
<comment type="caution">
    <text evidence="2">The sequence shown here is derived from an EMBL/GenBank/DDBJ whole genome shotgun (WGS) entry which is preliminary data.</text>
</comment>
<accession>A0A9W8QDS1</accession>
<dbReference type="Proteomes" id="UP001144673">
    <property type="component" value="Chromosome 5"/>
</dbReference>
<sequence length="168" mass="19079">MTNVVNGPQDRAGTKPPPDGQPAHVIVVLSRYHQSDYSPDEEDHITVHVASKKSWEAEDKYARKFFHIYKKSASNGDEYNEWRTQQDKKNKFRSDTIKEQLKEAESVDLFKTLPPGPAIPDEEWNWIHLDFILDAPEGLEAYLTDPTHGYGARQKKLLEGEGGSGSEL</sequence>
<dbReference type="GeneID" id="80897485"/>
<dbReference type="EMBL" id="JAJHUN010000008">
    <property type="protein sequence ID" value="KAJ4153857.1"/>
    <property type="molecule type" value="Genomic_DNA"/>
</dbReference>
<evidence type="ECO:0000313" key="3">
    <source>
        <dbReference type="Proteomes" id="UP001144673"/>
    </source>
</evidence>
<dbReference type="RefSeq" id="XP_056054515.1">
    <property type="nucleotide sequence ID" value="XM_056197469.1"/>
</dbReference>
<proteinExistence type="predicted"/>
<feature type="region of interest" description="Disordered" evidence="1">
    <location>
        <begin position="1"/>
        <end position="22"/>
    </location>
</feature>
<dbReference type="AlphaFoldDB" id="A0A9W8QDS1"/>
<dbReference type="KEGG" id="amus:LMH87_010326"/>